<dbReference type="InterPro" id="IPR001647">
    <property type="entry name" value="HTH_TetR"/>
</dbReference>
<name>A0ABP4C0U8_9ACTN</name>
<protein>
    <recommendedName>
        <fullName evidence="3">HTH tetR-type domain-containing protein</fullName>
    </recommendedName>
</protein>
<feature type="DNA-binding region" description="H-T-H motif" evidence="2">
    <location>
        <begin position="53"/>
        <end position="72"/>
    </location>
</feature>
<evidence type="ECO:0000256" key="1">
    <source>
        <dbReference type="ARBA" id="ARBA00023125"/>
    </source>
</evidence>
<dbReference type="Proteomes" id="UP001500665">
    <property type="component" value="Unassembled WGS sequence"/>
</dbReference>
<dbReference type="InterPro" id="IPR009057">
    <property type="entry name" value="Homeodomain-like_sf"/>
</dbReference>
<dbReference type="RefSeq" id="WP_344242862.1">
    <property type="nucleotide sequence ID" value="NZ_BAAAHH010000019.1"/>
</dbReference>
<dbReference type="SUPFAM" id="SSF46689">
    <property type="entry name" value="Homeodomain-like"/>
    <property type="match status" value="1"/>
</dbReference>
<evidence type="ECO:0000313" key="5">
    <source>
        <dbReference type="Proteomes" id="UP001500665"/>
    </source>
</evidence>
<accession>A0ABP4C0U8</accession>
<feature type="domain" description="HTH tetR-type" evidence="3">
    <location>
        <begin position="29"/>
        <end position="90"/>
    </location>
</feature>
<gene>
    <name evidence="4" type="ORF">GCM10009550_44840</name>
</gene>
<evidence type="ECO:0000313" key="4">
    <source>
        <dbReference type="EMBL" id="GAA0957448.1"/>
    </source>
</evidence>
<dbReference type="Gene3D" id="1.10.357.10">
    <property type="entry name" value="Tetracycline Repressor, domain 2"/>
    <property type="match status" value="1"/>
</dbReference>
<comment type="caution">
    <text evidence="4">The sequence shown here is derived from an EMBL/GenBank/DDBJ whole genome shotgun (WGS) entry which is preliminary data.</text>
</comment>
<dbReference type="PROSITE" id="PS50977">
    <property type="entry name" value="HTH_TETR_2"/>
    <property type="match status" value="1"/>
</dbReference>
<sequence>MGELGGRERGSLAERAVRRRVASVEETAQADVRALMEAGLALMVEGGGRRGPRVADIVAAAGLSNDSFYRYFAGKDALVAAIVEEGARAVAGYVRHRMDTGGGAAERVRAGIVAIMKQAADAKLAAETRAVLGNATSMSAGSRQMAVTLAESLAESFAGPVAELGAADPVRAARTVATSAVAAMQYHLFKEEAPDEDELEHLVSFLLAGVASAAR</sequence>
<reference evidence="5" key="1">
    <citation type="journal article" date="2019" name="Int. J. Syst. Evol. Microbiol.">
        <title>The Global Catalogue of Microorganisms (GCM) 10K type strain sequencing project: providing services to taxonomists for standard genome sequencing and annotation.</title>
        <authorList>
            <consortium name="The Broad Institute Genomics Platform"/>
            <consortium name="The Broad Institute Genome Sequencing Center for Infectious Disease"/>
            <person name="Wu L."/>
            <person name="Ma J."/>
        </authorList>
    </citation>
    <scope>NUCLEOTIDE SEQUENCE [LARGE SCALE GENOMIC DNA]</scope>
    <source>
        <strain evidence="5">JCM 10696</strain>
    </source>
</reference>
<evidence type="ECO:0000256" key="2">
    <source>
        <dbReference type="PROSITE-ProRule" id="PRU00335"/>
    </source>
</evidence>
<keyword evidence="1 2" id="KW-0238">DNA-binding</keyword>
<dbReference type="Pfam" id="PF00440">
    <property type="entry name" value="TetR_N"/>
    <property type="match status" value="1"/>
</dbReference>
<keyword evidence="5" id="KW-1185">Reference proteome</keyword>
<evidence type="ECO:0000259" key="3">
    <source>
        <dbReference type="PROSITE" id="PS50977"/>
    </source>
</evidence>
<dbReference type="EMBL" id="BAAAHH010000019">
    <property type="protein sequence ID" value="GAA0957448.1"/>
    <property type="molecule type" value="Genomic_DNA"/>
</dbReference>
<organism evidence="4 5">
    <name type="scientific">Actinocorallia libanotica</name>
    <dbReference type="NCBI Taxonomy" id="46162"/>
    <lineage>
        <taxon>Bacteria</taxon>
        <taxon>Bacillati</taxon>
        <taxon>Actinomycetota</taxon>
        <taxon>Actinomycetes</taxon>
        <taxon>Streptosporangiales</taxon>
        <taxon>Thermomonosporaceae</taxon>
        <taxon>Actinocorallia</taxon>
    </lineage>
</organism>
<dbReference type="Gene3D" id="1.10.10.60">
    <property type="entry name" value="Homeodomain-like"/>
    <property type="match status" value="1"/>
</dbReference>
<proteinExistence type="predicted"/>